<evidence type="ECO:0000313" key="3">
    <source>
        <dbReference type="Proteomes" id="UP001168877"/>
    </source>
</evidence>
<feature type="region of interest" description="Disordered" evidence="1">
    <location>
        <begin position="53"/>
        <end position="73"/>
    </location>
</feature>
<reference evidence="2" key="1">
    <citation type="journal article" date="2022" name="Plant J.">
        <title>Strategies of tolerance reflected in two North American maple genomes.</title>
        <authorList>
            <person name="McEvoy S.L."/>
            <person name="Sezen U.U."/>
            <person name="Trouern-Trend A."/>
            <person name="McMahon S.M."/>
            <person name="Schaberg P.G."/>
            <person name="Yang J."/>
            <person name="Wegrzyn J.L."/>
            <person name="Swenson N.G."/>
        </authorList>
    </citation>
    <scope>NUCLEOTIDE SEQUENCE</scope>
    <source>
        <strain evidence="2">NS2018</strain>
    </source>
</reference>
<protein>
    <submittedName>
        <fullName evidence="2">Uncharacterized protein</fullName>
    </submittedName>
</protein>
<keyword evidence="3" id="KW-1185">Reference proteome</keyword>
<dbReference type="Proteomes" id="UP001168877">
    <property type="component" value="Unassembled WGS sequence"/>
</dbReference>
<gene>
    <name evidence="2" type="ORF">LWI29_008248</name>
</gene>
<accession>A0AA39RKK0</accession>
<proteinExistence type="predicted"/>
<dbReference type="EMBL" id="JAUESC010000386">
    <property type="protein sequence ID" value="KAK0575858.1"/>
    <property type="molecule type" value="Genomic_DNA"/>
</dbReference>
<feature type="region of interest" description="Disordered" evidence="1">
    <location>
        <begin position="11"/>
        <end position="34"/>
    </location>
</feature>
<organism evidence="2 3">
    <name type="scientific">Acer saccharum</name>
    <name type="common">Sugar maple</name>
    <dbReference type="NCBI Taxonomy" id="4024"/>
    <lineage>
        <taxon>Eukaryota</taxon>
        <taxon>Viridiplantae</taxon>
        <taxon>Streptophyta</taxon>
        <taxon>Embryophyta</taxon>
        <taxon>Tracheophyta</taxon>
        <taxon>Spermatophyta</taxon>
        <taxon>Magnoliopsida</taxon>
        <taxon>eudicotyledons</taxon>
        <taxon>Gunneridae</taxon>
        <taxon>Pentapetalae</taxon>
        <taxon>rosids</taxon>
        <taxon>malvids</taxon>
        <taxon>Sapindales</taxon>
        <taxon>Sapindaceae</taxon>
        <taxon>Hippocastanoideae</taxon>
        <taxon>Acereae</taxon>
        <taxon>Acer</taxon>
    </lineage>
</organism>
<name>A0AA39RKK0_ACESA</name>
<dbReference type="AlphaFoldDB" id="A0AA39RKK0"/>
<evidence type="ECO:0000313" key="2">
    <source>
        <dbReference type="EMBL" id="KAK0575858.1"/>
    </source>
</evidence>
<reference evidence="2" key="2">
    <citation type="submission" date="2023-06" db="EMBL/GenBank/DDBJ databases">
        <authorList>
            <person name="Swenson N.G."/>
            <person name="Wegrzyn J.L."/>
            <person name="Mcevoy S.L."/>
        </authorList>
    </citation>
    <scope>NUCLEOTIDE SEQUENCE</scope>
    <source>
        <strain evidence="2">NS2018</strain>
        <tissue evidence="2">Leaf</tissue>
    </source>
</reference>
<evidence type="ECO:0000256" key="1">
    <source>
        <dbReference type="SAM" id="MobiDB-lite"/>
    </source>
</evidence>
<sequence>MRSRFGVVAMVSGGGGGGRPREREIRTGGFQQPHPVTHTDTSRFSFVRRLTRSSSPRRRLTRSSSPSPSTHSIYHQSSVITHSFVRHRSRLQLAGLFLFNLKIKDCQLCVSVLCTGVASITIESDSMVSIAWVNGSDGVGNVDLNGSADFLANQGALSRLDQVVWA</sequence>
<comment type="caution">
    <text evidence="2">The sequence shown here is derived from an EMBL/GenBank/DDBJ whole genome shotgun (WGS) entry which is preliminary data.</text>
</comment>